<gene>
    <name evidence="1" type="ORF">FOL47_011309</name>
</gene>
<sequence length="286" mass="32576">VVLGYDRKGGSLTDLSRVSEFEDRHPDTVVPSTPQTLQLHYELLLDPEVLTTVELDVAPDMSSDTSDEKVPAAPPLQRLAAKSIVDRAFQRASDMTRNKYGCSFTSTYIEGSESIPETPYFVIEHQTINFTFTEESPILVPIMLNFKAFWPLIQFSKPMQFDNKGLSAVSEGPSDDLMRQTLREKGPGEVCLEFIRQLKLPGGNTEMLATVMNKIDLIVMGSLRVSYRVNLSRNMVAHPSFIDRQFQLHVRQPGEDNWQLYRESGNFSEWINTRLKEIHQRTPEHL</sequence>
<dbReference type="AlphaFoldDB" id="A0A7J6KXB3"/>
<protein>
    <submittedName>
        <fullName evidence="1">Uncharacterized protein</fullName>
    </submittedName>
</protein>
<accession>A0A7J6KXB3</accession>
<keyword evidence="2" id="KW-1185">Reference proteome</keyword>
<dbReference type="Proteomes" id="UP000591131">
    <property type="component" value="Unassembled WGS sequence"/>
</dbReference>
<organism evidence="1 2">
    <name type="scientific">Perkinsus chesapeaki</name>
    <name type="common">Clam parasite</name>
    <name type="synonym">Perkinsus andrewsi</name>
    <dbReference type="NCBI Taxonomy" id="330153"/>
    <lineage>
        <taxon>Eukaryota</taxon>
        <taxon>Sar</taxon>
        <taxon>Alveolata</taxon>
        <taxon>Perkinsozoa</taxon>
        <taxon>Perkinsea</taxon>
        <taxon>Perkinsida</taxon>
        <taxon>Perkinsidae</taxon>
        <taxon>Perkinsus</taxon>
    </lineage>
</organism>
<evidence type="ECO:0000313" key="2">
    <source>
        <dbReference type="Proteomes" id="UP000591131"/>
    </source>
</evidence>
<reference evidence="1 2" key="1">
    <citation type="submission" date="2020-04" db="EMBL/GenBank/DDBJ databases">
        <title>Perkinsus chesapeaki whole genome sequence.</title>
        <authorList>
            <person name="Bogema D.R."/>
        </authorList>
    </citation>
    <scope>NUCLEOTIDE SEQUENCE [LARGE SCALE GENOMIC DNA]</scope>
    <source>
        <strain evidence="1">ATCC PRA-425</strain>
    </source>
</reference>
<feature type="non-terminal residue" evidence="1">
    <location>
        <position position="1"/>
    </location>
</feature>
<proteinExistence type="predicted"/>
<comment type="caution">
    <text evidence="1">The sequence shown here is derived from an EMBL/GenBank/DDBJ whole genome shotgun (WGS) entry which is preliminary data.</text>
</comment>
<name>A0A7J6KXB3_PERCH</name>
<evidence type="ECO:0000313" key="1">
    <source>
        <dbReference type="EMBL" id="KAF4651985.1"/>
    </source>
</evidence>
<dbReference type="EMBL" id="JAAPAO010000977">
    <property type="protein sequence ID" value="KAF4651985.1"/>
    <property type="molecule type" value="Genomic_DNA"/>
</dbReference>